<dbReference type="InterPro" id="IPR015500">
    <property type="entry name" value="Peptidase_S8_subtilisin-rel"/>
</dbReference>
<evidence type="ECO:0000259" key="8">
    <source>
        <dbReference type="Pfam" id="PF00082"/>
    </source>
</evidence>
<reference evidence="10 11" key="1">
    <citation type="journal article" date="2021" name="Nat. Plants">
        <title>The Taxus genome provides insights into paclitaxel biosynthesis.</title>
        <authorList>
            <person name="Xiong X."/>
            <person name="Gou J."/>
            <person name="Liao Q."/>
            <person name="Li Y."/>
            <person name="Zhou Q."/>
            <person name="Bi G."/>
            <person name="Li C."/>
            <person name="Du R."/>
            <person name="Wang X."/>
            <person name="Sun T."/>
            <person name="Guo L."/>
            <person name="Liang H."/>
            <person name="Lu P."/>
            <person name="Wu Y."/>
            <person name="Zhang Z."/>
            <person name="Ro D.K."/>
            <person name="Shang Y."/>
            <person name="Huang S."/>
            <person name="Yan J."/>
        </authorList>
    </citation>
    <scope>NUCLEOTIDE SEQUENCE [LARGE SCALE GENOMIC DNA]</scope>
    <source>
        <strain evidence="10">Ta-2019</strain>
    </source>
</reference>
<evidence type="ECO:0000256" key="3">
    <source>
        <dbReference type="ARBA" id="ARBA00022729"/>
    </source>
</evidence>
<dbReference type="Pfam" id="PF05922">
    <property type="entry name" value="Inhibitor_I9"/>
    <property type="match status" value="1"/>
</dbReference>
<dbReference type="SUPFAM" id="SSF54897">
    <property type="entry name" value="Protease propeptides/inhibitors"/>
    <property type="match status" value="1"/>
</dbReference>
<dbReference type="PROSITE" id="PS51892">
    <property type="entry name" value="SUBTILASE"/>
    <property type="match status" value="1"/>
</dbReference>
<evidence type="ECO:0000256" key="5">
    <source>
        <dbReference type="ARBA" id="ARBA00022825"/>
    </source>
</evidence>
<dbReference type="GO" id="GO:0004252">
    <property type="term" value="F:serine-type endopeptidase activity"/>
    <property type="evidence" value="ECO:0007669"/>
    <property type="project" value="InterPro"/>
</dbReference>
<gene>
    <name evidence="10" type="ORF">KI387_011229</name>
</gene>
<evidence type="ECO:0000256" key="2">
    <source>
        <dbReference type="ARBA" id="ARBA00022670"/>
    </source>
</evidence>
<protein>
    <recommendedName>
        <fullName evidence="12">Subtilisin-like protease</fullName>
    </recommendedName>
</protein>
<name>A0AA38FN47_TAXCH</name>
<keyword evidence="6" id="KW-0325">Glycoprotein</keyword>
<dbReference type="OMA" id="NTPCNYD"/>
<accession>A0AA38FN47</accession>
<keyword evidence="2" id="KW-0645">Protease</keyword>
<evidence type="ECO:0000313" key="10">
    <source>
        <dbReference type="EMBL" id="KAH9306825.1"/>
    </source>
</evidence>
<dbReference type="Pfam" id="PF00082">
    <property type="entry name" value="Peptidase_S8"/>
    <property type="match status" value="1"/>
</dbReference>
<dbReference type="Gene3D" id="3.30.70.80">
    <property type="entry name" value="Peptidase S8 propeptide/proteinase inhibitor I9"/>
    <property type="match status" value="1"/>
</dbReference>
<organism evidence="10 11">
    <name type="scientific">Taxus chinensis</name>
    <name type="common">Chinese yew</name>
    <name type="synonym">Taxus wallichiana var. chinensis</name>
    <dbReference type="NCBI Taxonomy" id="29808"/>
    <lineage>
        <taxon>Eukaryota</taxon>
        <taxon>Viridiplantae</taxon>
        <taxon>Streptophyta</taxon>
        <taxon>Embryophyta</taxon>
        <taxon>Tracheophyta</taxon>
        <taxon>Spermatophyta</taxon>
        <taxon>Pinopsida</taxon>
        <taxon>Pinidae</taxon>
        <taxon>Conifers II</taxon>
        <taxon>Cupressales</taxon>
        <taxon>Taxaceae</taxon>
        <taxon>Taxus</taxon>
    </lineage>
</organism>
<dbReference type="Proteomes" id="UP000824469">
    <property type="component" value="Unassembled WGS sequence"/>
</dbReference>
<dbReference type="GO" id="GO:0006508">
    <property type="term" value="P:proteolysis"/>
    <property type="evidence" value="ECO:0007669"/>
    <property type="project" value="UniProtKB-KW"/>
</dbReference>
<dbReference type="InterPro" id="IPR023827">
    <property type="entry name" value="Peptidase_S8_Asp-AS"/>
</dbReference>
<evidence type="ECO:0008006" key="12">
    <source>
        <dbReference type="Google" id="ProtNLM"/>
    </source>
</evidence>
<dbReference type="Gene3D" id="3.50.30.30">
    <property type="match status" value="1"/>
</dbReference>
<sequence length="601" mass="63964">EDFEAAIMGEKMRTRMRFFVVGIVAAAVLGLNSVKAEVYIVTVDGDPVVGYTGSIPGFEATAVSGGKIDATSEAVKSYSKHLAMKHDMLLDELFETDSYKKLYSYRHIINGFAVQMSADQAETLKKSPAVKHVEKDWKVKRLTTHTPKFLGLPTLVWPSGGGEQRAGEGVVIGIIDTGIYPQHPSFAVHNLLRYGPVPGYTGKCEADPSTNRNFCNGKIVGAQHFAAAAIAAGSFNPSVDFASPLDGDGHGSHTAATAAGNYGIPVRMHGYEYGKASGMAPRARIAVYKALYRQFGGFVADVVAAIDQAVEDGVDILNLSVGPNSPPATTKTTFLNPFDVALLSAVKAGVFVVQAAGNGGPFPKSMVSYSPWITSVGAGVDDRSYRNTILLGNGKNISGIGLAPPTRKDKSYSLVAANDAMLNTSDIMFNPFDCQRPEFLNKTLIQGNILVCGYSYNFVFGGACVRRVSETAKNLSAAGFVLVVETVSPGAKFDPVPVGIPGIVIIEAEKSSVLIEYYNRSTLRDASGQVTSFGAKAMIGNGLVPKFQTSAPQVAVYSSRGPDVMDYSYEDTDVLKPDILAPGSLIWAAWTPNGTDEANYQ</sequence>
<feature type="non-terminal residue" evidence="10">
    <location>
        <position position="1"/>
    </location>
</feature>
<dbReference type="CDD" id="cd04852">
    <property type="entry name" value="Peptidases_S8_3"/>
    <property type="match status" value="1"/>
</dbReference>
<dbReference type="AlphaFoldDB" id="A0AA38FN47"/>
<dbReference type="Gene3D" id="3.40.50.200">
    <property type="entry name" value="Peptidase S8/S53 domain"/>
    <property type="match status" value="1"/>
</dbReference>
<comment type="similarity">
    <text evidence="1 7">Belongs to the peptidase S8 family.</text>
</comment>
<dbReference type="PROSITE" id="PS00136">
    <property type="entry name" value="SUBTILASE_ASP"/>
    <property type="match status" value="1"/>
</dbReference>
<keyword evidence="5" id="KW-0720">Serine protease</keyword>
<dbReference type="CDD" id="cd02120">
    <property type="entry name" value="PA_subtilisin_like"/>
    <property type="match status" value="1"/>
</dbReference>
<dbReference type="InterPro" id="IPR000209">
    <property type="entry name" value="Peptidase_S8/S53_dom"/>
</dbReference>
<keyword evidence="3" id="KW-0732">Signal</keyword>
<comment type="caution">
    <text evidence="7">Lacks conserved residue(s) required for the propagation of feature annotation.</text>
</comment>
<evidence type="ECO:0000256" key="4">
    <source>
        <dbReference type="ARBA" id="ARBA00022801"/>
    </source>
</evidence>
<evidence type="ECO:0000256" key="1">
    <source>
        <dbReference type="ARBA" id="ARBA00011073"/>
    </source>
</evidence>
<keyword evidence="11" id="KW-1185">Reference proteome</keyword>
<feature type="domain" description="Peptidase S8/S53" evidence="8">
    <location>
        <begin position="167"/>
        <end position="584"/>
    </location>
</feature>
<dbReference type="InterPro" id="IPR034197">
    <property type="entry name" value="Peptidases_S8_3"/>
</dbReference>
<evidence type="ECO:0000313" key="11">
    <source>
        <dbReference type="Proteomes" id="UP000824469"/>
    </source>
</evidence>
<evidence type="ECO:0000256" key="6">
    <source>
        <dbReference type="ARBA" id="ARBA00023180"/>
    </source>
</evidence>
<feature type="domain" description="Inhibitor I9" evidence="9">
    <location>
        <begin position="38"/>
        <end position="140"/>
    </location>
</feature>
<proteinExistence type="inferred from homology"/>
<dbReference type="InterPro" id="IPR010259">
    <property type="entry name" value="S8pro/Inhibitor_I9"/>
</dbReference>
<dbReference type="PANTHER" id="PTHR10795">
    <property type="entry name" value="PROPROTEIN CONVERTASE SUBTILISIN/KEXIN"/>
    <property type="match status" value="1"/>
</dbReference>
<dbReference type="SUPFAM" id="SSF52743">
    <property type="entry name" value="Subtilisin-like"/>
    <property type="match status" value="1"/>
</dbReference>
<feature type="non-terminal residue" evidence="10">
    <location>
        <position position="601"/>
    </location>
</feature>
<dbReference type="EMBL" id="JAHRHJ020000008">
    <property type="protein sequence ID" value="KAH9306825.1"/>
    <property type="molecule type" value="Genomic_DNA"/>
</dbReference>
<keyword evidence="4" id="KW-0378">Hydrolase</keyword>
<comment type="caution">
    <text evidence="10">The sequence shown here is derived from an EMBL/GenBank/DDBJ whole genome shotgun (WGS) entry which is preliminary data.</text>
</comment>
<dbReference type="PRINTS" id="PR00723">
    <property type="entry name" value="SUBTILISIN"/>
</dbReference>
<dbReference type="InterPro" id="IPR045051">
    <property type="entry name" value="SBT"/>
</dbReference>
<evidence type="ECO:0000259" key="9">
    <source>
        <dbReference type="Pfam" id="PF05922"/>
    </source>
</evidence>
<evidence type="ECO:0000256" key="7">
    <source>
        <dbReference type="PROSITE-ProRule" id="PRU01240"/>
    </source>
</evidence>
<dbReference type="InterPro" id="IPR037045">
    <property type="entry name" value="S8pro/Inhibitor_I9_sf"/>
</dbReference>
<dbReference type="InterPro" id="IPR036852">
    <property type="entry name" value="Peptidase_S8/S53_dom_sf"/>
</dbReference>